<evidence type="ECO:0000259" key="10">
    <source>
        <dbReference type="Pfam" id="PF05649"/>
    </source>
</evidence>
<evidence type="ECO:0000256" key="2">
    <source>
        <dbReference type="ARBA" id="ARBA00007357"/>
    </source>
</evidence>
<dbReference type="Gene3D" id="3.40.390.10">
    <property type="entry name" value="Collagenase (Catalytic Domain)"/>
    <property type="match status" value="1"/>
</dbReference>
<evidence type="ECO:0000313" key="13">
    <source>
        <dbReference type="Proteomes" id="UP000308196"/>
    </source>
</evidence>
<dbReference type="PANTHER" id="PTHR11733:SF167">
    <property type="entry name" value="FI17812P1-RELATED"/>
    <property type="match status" value="1"/>
</dbReference>
<sequence length="667" mass="75015">MKRNILLAALLACSALSSQAQHQAINVSYMDKSVRPQDDFYNFVNGQWMKTAKIPSDKARWGSFDELRENTDIATLKVLQESLTGKFEKGTDNQKIGDLYRSFVDMKTRDQLGLAPVKPYLEKIAAIKNFNDLYSYLVEAAPRGGNPFFGGYVSAHLKNSDVNTVYLAAANLGLGRSYYQVNDQKNEETLRDYSDYISALYSKSGQRTKDLKGPAIVAFEKQAAAHLKTVEQSRDANGRYNPVAVADLKRMVKNIDLAKYLQDVGFKADTVIISEIKYYQNLDAFFNPQNLPIIKDVLTFHVLNTAASYTTQELNDLYFDFWGRKLKGQKEQRALDKRGVEFVNSIAGELLGKLYVKQNFPPQAKADAEELVRYLIKAFGQHINGLAWMSADTKVKALEKLSKFKVKIGYPDKWKDYSKLDIGTSLYGNVVAASKWSFYENLAKQGKPVDKSEWGMTPQTVNAYYSPLFNEIVFPAAILQPPFYDYKADAAVNFGGIGAVIGHELSHGFDDQGAKYDGNGNLNNWWTDADKAKFEAAADALVKQFESYEPVPGVFVNGRFTLGENIGDLGGSSVAFDALQLYLKDKGDPGLIDGFTQNQRFFLSWATIWRTKTTDEFVVNQVKTDPHSPAQYRAFAPIINLDAFHEAWNTKPGDKMYVPMDKRIKIW</sequence>
<dbReference type="PROSITE" id="PS51885">
    <property type="entry name" value="NEPRILYSIN"/>
    <property type="match status" value="1"/>
</dbReference>
<keyword evidence="7" id="KW-0482">Metalloprotease</keyword>
<keyword evidence="14" id="KW-1185">Reference proteome</keyword>
<gene>
    <name evidence="12" type="primary">pepO_1</name>
    <name evidence="11" type="ORF">ABTW24_15190</name>
    <name evidence="12" type="ORF">NCTC11429_04191</name>
</gene>
<dbReference type="CDD" id="cd08662">
    <property type="entry name" value="M13"/>
    <property type="match status" value="1"/>
</dbReference>
<dbReference type="Proteomes" id="UP001566204">
    <property type="component" value="Unassembled WGS sequence"/>
</dbReference>
<dbReference type="GeneID" id="78464803"/>
<dbReference type="Pfam" id="PF05649">
    <property type="entry name" value="Peptidase_M13_N"/>
    <property type="match status" value="1"/>
</dbReference>
<feature type="domain" description="Peptidase M13 N-terminal" evidence="10">
    <location>
        <begin position="36"/>
        <end position="411"/>
    </location>
</feature>
<evidence type="ECO:0000256" key="5">
    <source>
        <dbReference type="ARBA" id="ARBA00022801"/>
    </source>
</evidence>
<dbReference type="GO" id="GO:0004222">
    <property type="term" value="F:metalloendopeptidase activity"/>
    <property type="evidence" value="ECO:0007669"/>
    <property type="project" value="InterPro"/>
</dbReference>
<evidence type="ECO:0000256" key="8">
    <source>
        <dbReference type="SAM" id="SignalP"/>
    </source>
</evidence>
<organism evidence="12 13">
    <name type="scientific">Sphingobacterium thalpophilum</name>
    <dbReference type="NCBI Taxonomy" id="259"/>
    <lineage>
        <taxon>Bacteria</taxon>
        <taxon>Pseudomonadati</taxon>
        <taxon>Bacteroidota</taxon>
        <taxon>Sphingobacteriia</taxon>
        <taxon>Sphingobacteriales</taxon>
        <taxon>Sphingobacteriaceae</taxon>
        <taxon>Sphingobacterium</taxon>
    </lineage>
</organism>
<reference evidence="11 14" key="2">
    <citation type="submission" date="2024-06" db="EMBL/GenBank/DDBJ databases">
        <title>Soil Sphingobacterium thalpophilum.</title>
        <authorList>
            <person name="Yang J."/>
            <person name="Li J."/>
        </authorList>
    </citation>
    <scope>NUCLEOTIDE SEQUENCE [LARGE SCALE GENOMIC DNA]</scope>
    <source>
        <strain evidence="11 14">22g91tb</strain>
    </source>
</reference>
<dbReference type="PANTHER" id="PTHR11733">
    <property type="entry name" value="ZINC METALLOPROTEASE FAMILY M13 NEPRILYSIN-RELATED"/>
    <property type="match status" value="1"/>
</dbReference>
<dbReference type="GO" id="GO:0016485">
    <property type="term" value="P:protein processing"/>
    <property type="evidence" value="ECO:0007669"/>
    <property type="project" value="TreeGrafter"/>
</dbReference>
<keyword evidence="8" id="KW-0732">Signal</keyword>
<dbReference type="PRINTS" id="PR00786">
    <property type="entry name" value="NEPRILYSIN"/>
</dbReference>
<feature type="domain" description="Peptidase M13 C-terminal" evidence="9">
    <location>
        <begin position="462"/>
        <end position="663"/>
    </location>
</feature>
<dbReference type="STRING" id="1123265.GCA_000686625_02435"/>
<dbReference type="InterPro" id="IPR042089">
    <property type="entry name" value="Peptidase_M13_dom_2"/>
</dbReference>
<accession>A0A4U9VWB9</accession>
<dbReference type="InterPro" id="IPR024079">
    <property type="entry name" value="MetalloPept_cat_dom_sf"/>
</dbReference>
<evidence type="ECO:0000256" key="1">
    <source>
        <dbReference type="ARBA" id="ARBA00001947"/>
    </source>
</evidence>
<reference evidence="12 13" key="1">
    <citation type="submission" date="2019-05" db="EMBL/GenBank/DDBJ databases">
        <authorList>
            <consortium name="Pathogen Informatics"/>
        </authorList>
    </citation>
    <scope>NUCLEOTIDE SEQUENCE [LARGE SCALE GENOMIC DNA]</scope>
    <source>
        <strain evidence="12 13">NCTC11429</strain>
    </source>
</reference>
<dbReference type="InterPro" id="IPR018497">
    <property type="entry name" value="Peptidase_M13_C"/>
</dbReference>
<name>A0A4U9VWB9_9SPHI</name>
<dbReference type="InterPro" id="IPR000718">
    <property type="entry name" value="Peptidase_M13"/>
</dbReference>
<dbReference type="GO" id="GO:0005886">
    <property type="term" value="C:plasma membrane"/>
    <property type="evidence" value="ECO:0007669"/>
    <property type="project" value="TreeGrafter"/>
</dbReference>
<keyword evidence="5 12" id="KW-0378">Hydrolase</keyword>
<dbReference type="KEGG" id="stha:NCTC11429_04191"/>
<evidence type="ECO:0000313" key="11">
    <source>
        <dbReference type="EMBL" id="MEZ0452940.1"/>
    </source>
</evidence>
<feature type="chain" id="PRO_5020943515" evidence="8">
    <location>
        <begin position="21"/>
        <end position="667"/>
    </location>
</feature>
<proteinExistence type="inferred from homology"/>
<keyword evidence="6" id="KW-0862">Zinc</keyword>
<dbReference type="RefSeq" id="WP_028069587.1">
    <property type="nucleotide sequence ID" value="NZ_CP158797.1"/>
</dbReference>
<keyword evidence="3" id="KW-0645">Protease</keyword>
<feature type="signal peptide" evidence="8">
    <location>
        <begin position="1"/>
        <end position="20"/>
    </location>
</feature>
<evidence type="ECO:0000256" key="7">
    <source>
        <dbReference type="ARBA" id="ARBA00023049"/>
    </source>
</evidence>
<dbReference type="AlphaFoldDB" id="A0A4U9VWB9"/>
<evidence type="ECO:0000313" key="14">
    <source>
        <dbReference type="Proteomes" id="UP001566204"/>
    </source>
</evidence>
<comment type="similarity">
    <text evidence="2">Belongs to the peptidase M13 family.</text>
</comment>
<keyword evidence="4" id="KW-0479">Metal-binding</keyword>
<evidence type="ECO:0000256" key="6">
    <source>
        <dbReference type="ARBA" id="ARBA00022833"/>
    </source>
</evidence>
<dbReference type="InterPro" id="IPR008753">
    <property type="entry name" value="Peptidase_M13_N"/>
</dbReference>
<dbReference type="Proteomes" id="UP000308196">
    <property type="component" value="Chromosome"/>
</dbReference>
<dbReference type="Pfam" id="PF01431">
    <property type="entry name" value="Peptidase_M13"/>
    <property type="match status" value="1"/>
</dbReference>
<evidence type="ECO:0000256" key="4">
    <source>
        <dbReference type="ARBA" id="ARBA00022723"/>
    </source>
</evidence>
<dbReference type="EMBL" id="LR590484">
    <property type="protein sequence ID" value="VTR50827.1"/>
    <property type="molecule type" value="Genomic_DNA"/>
</dbReference>
<protein>
    <submittedName>
        <fullName evidence="11">M13 family metallopeptidase</fullName>
        <ecNumber evidence="11 12">3.4.24.-</ecNumber>
    </submittedName>
    <submittedName>
        <fullName evidence="12">Neutral endopeptidase</fullName>
    </submittedName>
</protein>
<dbReference type="Gene3D" id="1.10.1380.10">
    <property type="entry name" value="Neutral endopeptidase , domain2"/>
    <property type="match status" value="1"/>
</dbReference>
<dbReference type="SUPFAM" id="SSF55486">
    <property type="entry name" value="Metalloproteases ('zincins'), catalytic domain"/>
    <property type="match status" value="1"/>
</dbReference>
<dbReference type="GO" id="GO:0046872">
    <property type="term" value="F:metal ion binding"/>
    <property type="evidence" value="ECO:0007669"/>
    <property type="project" value="UniProtKB-KW"/>
</dbReference>
<evidence type="ECO:0000313" key="12">
    <source>
        <dbReference type="EMBL" id="VTR50827.1"/>
    </source>
</evidence>
<evidence type="ECO:0000256" key="3">
    <source>
        <dbReference type="ARBA" id="ARBA00022670"/>
    </source>
</evidence>
<evidence type="ECO:0000259" key="9">
    <source>
        <dbReference type="Pfam" id="PF01431"/>
    </source>
</evidence>
<dbReference type="EC" id="3.4.24.-" evidence="11 12"/>
<comment type="cofactor">
    <cofactor evidence="1">
        <name>Zn(2+)</name>
        <dbReference type="ChEBI" id="CHEBI:29105"/>
    </cofactor>
</comment>
<dbReference type="EMBL" id="JBEOQB010000004">
    <property type="protein sequence ID" value="MEZ0452940.1"/>
    <property type="molecule type" value="Genomic_DNA"/>
</dbReference>